<dbReference type="OrthoDB" id="905059at2"/>
<dbReference type="AlphaFoldDB" id="A0A1E5T1Z1"/>
<feature type="transmembrane region" description="Helical" evidence="6">
    <location>
        <begin position="437"/>
        <end position="458"/>
    </location>
</feature>
<dbReference type="InterPro" id="IPR050250">
    <property type="entry name" value="Macrolide_Exporter_MacB"/>
</dbReference>
<feature type="transmembrane region" description="Helical" evidence="6">
    <location>
        <begin position="820"/>
        <end position="842"/>
    </location>
</feature>
<feature type="domain" description="MacB-like periplasmic core" evidence="8">
    <location>
        <begin position="114"/>
        <end position="331"/>
    </location>
</feature>
<evidence type="ECO:0000313" key="10">
    <source>
        <dbReference type="Proteomes" id="UP000095552"/>
    </source>
</evidence>
<dbReference type="STRING" id="1563681.BFP71_18565"/>
<protein>
    <recommendedName>
        <fullName evidence="11">ABC3 transporter permease protein domain-containing protein</fullName>
    </recommendedName>
</protein>
<dbReference type="Proteomes" id="UP000095552">
    <property type="component" value="Unassembled WGS sequence"/>
</dbReference>
<feature type="transmembrane region" description="Helical" evidence="6">
    <location>
        <begin position="776"/>
        <end position="799"/>
    </location>
</feature>
<organism evidence="9 10">
    <name type="scientific">Roseivirga misakiensis</name>
    <dbReference type="NCBI Taxonomy" id="1563681"/>
    <lineage>
        <taxon>Bacteria</taxon>
        <taxon>Pseudomonadati</taxon>
        <taxon>Bacteroidota</taxon>
        <taxon>Cytophagia</taxon>
        <taxon>Cytophagales</taxon>
        <taxon>Roseivirgaceae</taxon>
        <taxon>Roseivirga</taxon>
    </lineage>
</organism>
<feature type="domain" description="ABC3 transporter permease C-terminal" evidence="7">
    <location>
        <begin position="779"/>
        <end position="892"/>
    </location>
</feature>
<dbReference type="PANTHER" id="PTHR30572">
    <property type="entry name" value="MEMBRANE COMPONENT OF TRANSPORTER-RELATED"/>
    <property type="match status" value="1"/>
</dbReference>
<proteinExistence type="predicted"/>
<evidence type="ECO:0000313" key="9">
    <source>
        <dbReference type="EMBL" id="OEK05395.1"/>
    </source>
</evidence>
<keyword evidence="5 6" id="KW-0472">Membrane</keyword>
<dbReference type="Pfam" id="PF12704">
    <property type="entry name" value="MacB_PCD"/>
    <property type="match status" value="1"/>
</dbReference>
<dbReference type="RefSeq" id="WP_069836899.1">
    <property type="nucleotide sequence ID" value="NZ_MDGQ01000005.1"/>
</dbReference>
<sequence length="899" mass="100925">MKGFDLKQQVKHWASRLRSEQGFEPGDIEELEANLWDRIDALLEEGLDEKSAFEKATEKTLSSSRELANEFYKAKSKGKNSQPPWERPTSFVARLPTNFKVALRHMKKRKSYALMNIMGLAVSISFSLLIWIYVQNESGYDRHYRNADRIYRVIFDVKHDGLHIPQADIGQPVGPTMKSDFPEVIEKTRLRRIGATNTFSKGDVSIESTDFFVTDPDFFKVFSAQVLSGNQETALVEPNTVVLTESLAMQFFGRTDVVGETLVYSGVMPPTDVKITAVIKDLGNKTHLPMKALISYSTYFDERELINWLRKSYTYVLLNEQNDVEVLSSKLPAFSDKYLAEVLRQRISPTATVKLHLQPLTEIYLADEYLGEPYPHGSQKNLNILSTIMVFLLVMACINYINLSTATAMERANEVGIRKTLGSSRGSLVFKFLSESILLTFVAGLVALIISALLLPYFSQITGLEMNVWRLFTQTNVIWVLALSLLMGFFAGLYPSLYISRFKPLTALKPGSVGVGRGGWLRKGLIVIQYAIAGSLMIWIFVIGQQVRFAKQREVGFDKSNILELTLPNEQAALQSVDAFLSELNEFPEVRGATKTTFDLTSNYGVGSYLMKSPTGEEVNANLAAISVGYGFVESLGAQFLAGEDFNELKSSEKGVLINQAAMDQYGWNDTPLKVKYLSRDRQGAVTNEWNVIGVVSDFKSGDAFEEVSPLIIFLDDRTIPEMRILVNINLEKPEAFAPQLGKLWERHFPNQFFEFQVIEDRLNMLYAKEETFQELLAVLNLITVFITVLGVVGLISFTTEVRKKEIAIRKVSGARVETIMALLSKQFLILLLIAFAIAGPVGYYLSSKWLADFTLHTKLTAIPIGFTFLVCLLFTIGAISYHSLRAANANPVTALRYE</sequence>
<feature type="transmembrane region" description="Helical" evidence="6">
    <location>
        <begin position="382"/>
        <end position="401"/>
    </location>
</feature>
<evidence type="ECO:0000256" key="3">
    <source>
        <dbReference type="ARBA" id="ARBA00022692"/>
    </source>
</evidence>
<dbReference type="GO" id="GO:0022857">
    <property type="term" value="F:transmembrane transporter activity"/>
    <property type="evidence" value="ECO:0007669"/>
    <property type="project" value="TreeGrafter"/>
</dbReference>
<feature type="transmembrane region" description="Helical" evidence="6">
    <location>
        <begin position="478"/>
        <end position="499"/>
    </location>
</feature>
<evidence type="ECO:0000256" key="6">
    <source>
        <dbReference type="SAM" id="Phobius"/>
    </source>
</evidence>
<comment type="subcellular location">
    <subcellularLocation>
        <location evidence="1">Cell membrane</location>
        <topology evidence="1">Multi-pass membrane protein</topology>
    </subcellularLocation>
</comment>
<dbReference type="EMBL" id="MDGQ01000005">
    <property type="protein sequence ID" value="OEK05395.1"/>
    <property type="molecule type" value="Genomic_DNA"/>
</dbReference>
<feature type="transmembrane region" description="Helical" evidence="6">
    <location>
        <begin position="862"/>
        <end position="882"/>
    </location>
</feature>
<evidence type="ECO:0000256" key="4">
    <source>
        <dbReference type="ARBA" id="ARBA00022989"/>
    </source>
</evidence>
<reference evidence="9 10" key="1">
    <citation type="submission" date="2016-08" db="EMBL/GenBank/DDBJ databases">
        <title>Draft genome of Fabibacter sp. strain SK-8.</title>
        <authorList>
            <person name="Wong S.-K."/>
            <person name="Hamasaki K."/>
            <person name="Yoshizawa S."/>
        </authorList>
    </citation>
    <scope>NUCLEOTIDE SEQUENCE [LARGE SCALE GENOMIC DNA]</scope>
    <source>
        <strain evidence="9 10">SK-8</strain>
    </source>
</reference>
<dbReference type="Pfam" id="PF02687">
    <property type="entry name" value="FtsX"/>
    <property type="match status" value="2"/>
</dbReference>
<name>A0A1E5T1Z1_9BACT</name>
<evidence type="ECO:0000259" key="8">
    <source>
        <dbReference type="Pfam" id="PF12704"/>
    </source>
</evidence>
<keyword evidence="10" id="KW-1185">Reference proteome</keyword>
<feature type="transmembrane region" description="Helical" evidence="6">
    <location>
        <begin position="113"/>
        <end position="134"/>
    </location>
</feature>
<feature type="domain" description="ABC3 transporter permease C-terminal" evidence="7">
    <location>
        <begin position="387"/>
        <end position="504"/>
    </location>
</feature>
<evidence type="ECO:0000259" key="7">
    <source>
        <dbReference type="Pfam" id="PF02687"/>
    </source>
</evidence>
<dbReference type="InterPro" id="IPR003838">
    <property type="entry name" value="ABC3_permease_C"/>
</dbReference>
<dbReference type="PANTHER" id="PTHR30572:SF18">
    <property type="entry name" value="ABC-TYPE MACROLIDE FAMILY EXPORT SYSTEM PERMEASE COMPONENT 2"/>
    <property type="match status" value="1"/>
</dbReference>
<feature type="transmembrane region" description="Helical" evidence="6">
    <location>
        <begin position="520"/>
        <end position="542"/>
    </location>
</feature>
<gene>
    <name evidence="9" type="ORF">BFP71_18565</name>
</gene>
<evidence type="ECO:0000256" key="5">
    <source>
        <dbReference type="ARBA" id="ARBA00023136"/>
    </source>
</evidence>
<dbReference type="GO" id="GO:0005886">
    <property type="term" value="C:plasma membrane"/>
    <property type="evidence" value="ECO:0007669"/>
    <property type="project" value="UniProtKB-SubCell"/>
</dbReference>
<dbReference type="InterPro" id="IPR025857">
    <property type="entry name" value="MacB_PCD"/>
</dbReference>
<evidence type="ECO:0000256" key="1">
    <source>
        <dbReference type="ARBA" id="ARBA00004651"/>
    </source>
</evidence>
<evidence type="ECO:0000256" key="2">
    <source>
        <dbReference type="ARBA" id="ARBA00022475"/>
    </source>
</evidence>
<keyword evidence="3 6" id="KW-0812">Transmembrane</keyword>
<keyword evidence="2" id="KW-1003">Cell membrane</keyword>
<accession>A0A1E5T1Z1</accession>
<keyword evidence="4 6" id="KW-1133">Transmembrane helix</keyword>
<evidence type="ECO:0008006" key="11">
    <source>
        <dbReference type="Google" id="ProtNLM"/>
    </source>
</evidence>
<comment type="caution">
    <text evidence="9">The sequence shown here is derived from an EMBL/GenBank/DDBJ whole genome shotgun (WGS) entry which is preliminary data.</text>
</comment>